<dbReference type="InterPro" id="IPR036875">
    <property type="entry name" value="Znf_CCHC_sf"/>
</dbReference>
<keyword evidence="1" id="KW-0479">Metal-binding</keyword>
<feature type="region of interest" description="Disordered" evidence="2">
    <location>
        <begin position="315"/>
        <end position="337"/>
    </location>
</feature>
<gene>
    <name evidence="5" type="primary">LOC104727952</name>
</gene>
<feature type="compositionally biased region" description="Polar residues" evidence="2">
    <location>
        <begin position="244"/>
        <end position="259"/>
    </location>
</feature>
<protein>
    <submittedName>
        <fullName evidence="5">Uncharacterized protein LOC104727952</fullName>
    </submittedName>
</protein>
<evidence type="ECO:0000259" key="3">
    <source>
        <dbReference type="PROSITE" id="PS50158"/>
    </source>
</evidence>
<evidence type="ECO:0000256" key="1">
    <source>
        <dbReference type="PROSITE-ProRule" id="PRU00047"/>
    </source>
</evidence>
<keyword evidence="4" id="KW-1185">Reference proteome</keyword>
<dbReference type="InterPro" id="IPR001878">
    <property type="entry name" value="Znf_CCHC"/>
</dbReference>
<dbReference type="InterPro" id="IPR005162">
    <property type="entry name" value="Retrotrans_gag_dom"/>
</dbReference>
<reference evidence="5" key="2">
    <citation type="submission" date="2025-08" db="UniProtKB">
        <authorList>
            <consortium name="RefSeq"/>
        </authorList>
    </citation>
    <scope>IDENTIFICATION</scope>
    <source>
        <tissue evidence="5">Leaf</tissue>
    </source>
</reference>
<evidence type="ECO:0000313" key="4">
    <source>
        <dbReference type="Proteomes" id="UP000694864"/>
    </source>
</evidence>
<reference evidence="4" key="1">
    <citation type="journal article" date="2014" name="Nat. Commun.">
        <title>The emerging biofuel crop Camelina sativa retains a highly undifferentiated hexaploid genome structure.</title>
        <authorList>
            <person name="Kagale S."/>
            <person name="Koh C."/>
            <person name="Nixon J."/>
            <person name="Bollina V."/>
            <person name="Clarke W.E."/>
            <person name="Tuteja R."/>
            <person name="Spillane C."/>
            <person name="Robinson S.J."/>
            <person name="Links M.G."/>
            <person name="Clarke C."/>
            <person name="Higgins E.E."/>
            <person name="Huebert T."/>
            <person name="Sharpe A.G."/>
            <person name="Parkin I.A."/>
        </authorList>
    </citation>
    <scope>NUCLEOTIDE SEQUENCE [LARGE SCALE GENOMIC DNA]</scope>
    <source>
        <strain evidence="4">cv. DH55</strain>
    </source>
</reference>
<dbReference type="GeneID" id="104727952"/>
<dbReference type="SMART" id="SM00343">
    <property type="entry name" value="ZnF_C2HC"/>
    <property type="match status" value="1"/>
</dbReference>
<dbReference type="Pfam" id="PF00098">
    <property type="entry name" value="zf-CCHC"/>
    <property type="match status" value="1"/>
</dbReference>
<evidence type="ECO:0000256" key="2">
    <source>
        <dbReference type="SAM" id="MobiDB-lite"/>
    </source>
</evidence>
<dbReference type="PROSITE" id="PS50158">
    <property type="entry name" value="ZF_CCHC"/>
    <property type="match status" value="1"/>
</dbReference>
<name>A0ABM0US18_CAMSA</name>
<dbReference type="SUPFAM" id="SSF57756">
    <property type="entry name" value="Retrovirus zinc finger-like domains"/>
    <property type="match status" value="1"/>
</dbReference>
<accession>A0ABM0US18</accession>
<dbReference type="RefSeq" id="XP_010445304.1">
    <property type="nucleotide sequence ID" value="XM_010447002.1"/>
</dbReference>
<dbReference type="PANTHER" id="PTHR35046:SF18">
    <property type="entry name" value="RNA-DIRECTED DNA POLYMERASE"/>
    <property type="match status" value="1"/>
</dbReference>
<dbReference type="PANTHER" id="PTHR35046">
    <property type="entry name" value="ZINC KNUCKLE (CCHC-TYPE) FAMILY PROTEIN"/>
    <property type="match status" value="1"/>
</dbReference>
<organism evidence="4 5">
    <name type="scientific">Camelina sativa</name>
    <name type="common">False flax</name>
    <name type="synonym">Myagrum sativum</name>
    <dbReference type="NCBI Taxonomy" id="90675"/>
    <lineage>
        <taxon>Eukaryota</taxon>
        <taxon>Viridiplantae</taxon>
        <taxon>Streptophyta</taxon>
        <taxon>Embryophyta</taxon>
        <taxon>Tracheophyta</taxon>
        <taxon>Spermatophyta</taxon>
        <taxon>Magnoliopsida</taxon>
        <taxon>eudicotyledons</taxon>
        <taxon>Gunneridae</taxon>
        <taxon>Pentapetalae</taxon>
        <taxon>rosids</taxon>
        <taxon>malvids</taxon>
        <taxon>Brassicales</taxon>
        <taxon>Brassicaceae</taxon>
        <taxon>Camelineae</taxon>
        <taxon>Camelina</taxon>
    </lineage>
</organism>
<evidence type="ECO:0000313" key="5">
    <source>
        <dbReference type="RefSeq" id="XP_010445304.1"/>
    </source>
</evidence>
<keyword evidence="1" id="KW-0862">Zinc</keyword>
<feature type="compositionally biased region" description="Basic and acidic residues" evidence="2">
    <location>
        <begin position="315"/>
        <end position="328"/>
    </location>
</feature>
<keyword evidence="1" id="KW-0863">Zinc-finger</keyword>
<feature type="region of interest" description="Disordered" evidence="2">
    <location>
        <begin position="228"/>
        <end position="259"/>
    </location>
</feature>
<dbReference type="Proteomes" id="UP000694864">
    <property type="component" value="Chromosome 11"/>
</dbReference>
<feature type="domain" description="CCHC-type" evidence="3">
    <location>
        <begin position="282"/>
        <end position="298"/>
    </location>
</feature>
<sequence>MAPRKNITMEDQQEEFRQTLETFTAAPLGRDHYQQIRLHRNNNPNNNTSLAARWESGFKLETPEFSGSLKAEEFLDWLNMVEEVLDFKKVPDDVRVSLVATRFKSRAMAWWTQLKESRRRSGKSKIDSWEKFKKHMRRSFLPYNYERTLYTKLPNLHQGSHTVDEYASYFFEMVARTTLLETEDQLVSRFIGGLRTQLQIPLQQFNPTTVSEAHQRAMGMETQFRQTWGSNNSHTRFQAPPTGETGSSPHTESVSTRASVSKIGAPADSIAASRQPRTSALRCYTCGENGHRQTACPNQTRRGLLTQEIEITDEPHYDDYFSDPHQDNDADVIGGDT</sequence>
<dbReference type="Pfam" id="PF03732">
    <property type="entry name" value="Retrotrans_gag"/>
    <property type="match status" value="1"/>
</dbReference>
<proteinExistence type="predicted"/>